<reference evidence="2" key="1">
    <citation type="submission" date="2021-06" db="EMBL/GenBank/DDBJ databases">
        <authorList>
            <consortium name="DOE Joint Genome Institute"/>
            <person name="Mondo S.J."/>
            <person name="Amses K.R."/>
            <person name="Simmons D.R."/>
            <person name="Longcore J.E."/>
            <person name="Seto K."/>
            <person name="Alves G.H."/>
            <person name="Bonds A.E."/>
            <person name="Quandt C.A."/>
            <person name="Davis W.J."/>
            <person name="Chang Y."/>
            <person name="Letcher P.M."/>
            <person name="Powell M.J."/>
            <person name="Kuo A."/>
            <person name="Labutti K."/>
            <person name="Pangilinan J."/>
            <person name="Andreopoulos W."/>
            <person name="Tritt A."/>
            <person name="Riley R."/>
            <person name="Hundley H."/>
            <person name="Johnson J."/>
            <person name="Lipzen A."/>
            <person name="Barry K."/>
            <person name="Berbee M.L."/>
            <person name="Buchler N.E."/>
            <person name="Grigoriev I.V."/>
            <person name="Spatafora J.W."/>
            <person name="Stajich J.E."/>
            <person name="James T.Y."/>
        </authorList>
    </citation>
    <scope>NUCLEOTIDE SEQUENCE</scope>
    <source>
        <strain evidence="2">AG</strain>
    </source>
</reference>
<protein>
    <recommendedName>
        <fullName evidence="4">Phosphatidate cytidylyltransferase</fullName>
    </recommendedName>
</protein>
<dbReference type="AlphaFoldDB" id="A0AAD5E305"/>
<feature type="transmembrane region" description="Helical" evidence="1">
    <location>
        <begin position="136"/>
        <end position="154"/>
    </location>
</feature>
<name>A0AAD5E305_UMBRA</name>
<keyword evidence="1" id="KW-0812">Transmembrane</keyword>
<dbReference type="PANTHER" id="PTHR31303:SF1">
    <property type="entry name" value="CTP-DEPENDENT DIACYLGLYCEROL KINASE 1"/>
    <property type="match status" value="1"/>
</dbReference>
<sequence>MATPFKLSDDPSQRDLVGFAVMYTMSFAVIATSELMRRFCGVPSHITRKIIHVGAGLCVLFVISLFDHWQYAIIPHTSFIVVNAAVRRWKILKSMEPPNAKSWGTVYFCISVSSLFFLVCAKTYNDGLKWTVPQYVYLTGIMAMTLGDAFAAIIGERFGKRRHYVPVDQESNATSCKTYEGSAACFVAIFLGTLMVGWICSVDAWADAFVCATVGTFFEAISPWGTDNLTVPFSVCSVMYAVRM</sequence>
<evidence type="ECO:0000256" key="1">
    <source>
        <dbReference type="SAM" id="Phobius"/>
    </source>
</evidence>
<dbReference type="Proteomes" id="UP001206595">
    <property type="component" value="Unassembled WGS sequence"/>
</dbReference>
<feature type="transmembrane region" description="Helical" evidence="1">
    <location>
        <begin position="16"/>
        <end position="34"/>
    </location>
</feature>
<gene>
    <name evidence="2" type="ORF">K450DRAFT_284049</name>
</gene>
<dbReference type="GeneID" id="75918839"/>
<feature type="transmembrane region" description="Helical" evidence="1">
    <location>
        <begin position="46"/>
        <end position="63"/>
    </location>
</feature>
<accession>A0AAD5E305</accession>
<keyword evidence="1" id="KW-1133">Transmembrane helix</keyword>
<dbReference type="InterPro" id="IPR037997">
    <property type="entry name" value="Dgk1-like"/>
</dbReference>
<keyword evidence="1" id="KW-0472">Membrane</keyword>
<proteinExistence type="predicted"/>
<dbReference type="RefSeq" id="XP_051440828.1">
    <property type="nucleotide sequence ID" value="XM_051593497.1"/>
</dbReference>
<dbReference type="EMBL" id="MU620969">
    <property type="protein sequence ID" value="KAI8575824.1"/>
    <property type="molecule type" value="Genomic_DNA"/>
</dbReference>
<evidence type="ECO:0008006" key="4">
    <source>
        <dbReference type="Google" id="ProtNLM"/>
    </source>
</evidence>
<evidence type="ECO:0000313" key="2">
    <source>
        <dbReference type="EMBL" id="KAI8575824.1"/>
    </source>
</evidence>
<evidence type="ECO:0000313" key="3">
    <source>
        <dbReference type="Proteomes" id="UP001206595"/>
    </source>
</evidence>
<organism evidence="2 3">
    <name type="scientific">Umbelopsis ramanniana AG</name>
    <dbReference type="NCBI Taxonomy" id="1314678"/>
    <lineage>
        <taxon>Eukaryota</taxon>
        <taxon>Fungi</taxon>
        <taxon>Fungi incertae sedis</taxon>
        <taxon>Mucoromycota</taxon>
        <taxon>Mucoromycotina</taxon>
        <taxon>Umbelopsidomycetes</taxon>
        <taxon>Umbelopsidales</taxon>
        <taxon>Umbelopsidaceae</taxon>
        <taxon>Umbelopsis</taxon>
    </lineage>
</organism>
<keyword evidence="3" id="KW-1185">Reference proteome</keyword>
<dbReference type="PANTHER" id="PTHR31303">
    <property type="entry name" value="CTP-DEPENDENT DIACYLGLYCEROL KINASE 1"/>
    <property type="match status" value="1"/>
</dbReference>
<comment type="caution">
    <text evidence="2">The sequence shown here is derived from an EMBL/GenBank/DDBJ whole genome shotgun (WGS) entry which is preliminary data.</text>
</comment>
<dbReference type="GO" id="GO:0004143">
    <property type="term" value="F:ATP-dependent diacylglycerol kinase activity"/>
    <property type="evidence" value="ECO:0007669"/>
    <property type="project" value="InterPro"/>
</dbReference>
<reference evidence="2" key="2">
    <citation type="journal article" date="2022" name="Proc. Natl. Acad. Sci. U.S.A.">
        <title>Diploid-dominant life cycles characterize the early evolution of Fungi.</title>
        <authorList>
            <person name="Amses K.R."/>
            <person name="Simmons D.R."/>
            <person name="Longcore J.E."/>
            <person name="Mondo S.J."/>
            <person name="Seto K."/>
            <person name="Jeronimo G.H."/>
            <person name="Bonds A.E."/>
            <person name="Quandt C.A."/>
            <person name="Davis W.J."/>
            <person name="Chang Y."/>
            <person name="Federici B.A."/>
            <person name="Kuo A."/>
            <person name="LaButti K."/>
            <person name="Pangilinan J."/>
            <person name="Andreopoulos W."/>
            <person name="Tritt A."/>
            <person name="Riley R."/>
            <person name="Hundley H."/>
            <person name="Johnson J."/>
            <person name="Lipzen A."/>
            <person name="Barry K."/>
            <person name="Lang B.F."/>
            <person name="Cuomo C.A."/>
            <person name="Buchler N.E."/>
            <person name="Grigoriev I.V."/>
            <person name="Spatafora J.W."/>
            <person name="Stajich J.E."/>
            <person name="James T.Y."/>
        </authorList>
    </citation>
    <scope>NUCLEOTIDE SEQUENCE</scope>
    <source>
        <strain evidence="2">AG</strain>
    </source>
</reference>